<protein>
    <submittedName>
        <fullName evidence="3">Apple domain-containing protein</fullName>
    </submittedName>
</protein>
<dbReference type="WBParaSite" id="HPLM_0001624301-mRNA-1">
    <property type="protein sequence ID" value="HPLM_0001624301-mRNA-1"/>
    <property type="gene ID" value="HPLM_0001624301"/>
</dbReference>
<evidence type="ECO:0000313" key="2">
    <source>
        <dbReference type="Proteomes" id="UP000268014"/>
    </source>
</evidence>
<evidence type="ECO:0000313" key="3">
    <source>
        <dbReference type="WBParaSite" id="HPLM_0001624301-mRNA-1"/>
    </source>
</evidence>
<proteinExistence type="predicted"/>
<evidence type="ECO:0000313" key="1">
    <source>
        <dbReference type="EMBL" id="VDO59225.1"/>
    </source>
</evidence>
<name>A0A0N4WWU5_HAEPC</name>
<dbReference type="AlphaFoldDB" id="A0A0N4WWU5"/>
<dbReference type="EMBL" id="UZAF01019329">
    <property type="protein sequence ID" value="VDO59225.1"/>
    <property type="molecule type" value="Genomic_DNA"/>
</dbReference>
<accession>A0A0N4WWU5</accession>
<keyword evidence="2" id="KW-1185">Reference proteome</keyword>
<dbReference type="Proteomes" id="UP000268014">
    <property type="component" value="Unassembled WGS sequence"/>
</dbReference>
<organism evidence="3">
    <name type="scientific">Haemonchus placei</name>
    <name type="common">Barber's pole worm</name>
    <dbReference type="NCBI Taxonomy" id="6290"/>
    <lineage>
        <taxon>Eukaryota</taxon>
        <taxon>Metazoa</taxon>
        <taxon>Ecdysozoa</taxon>
        <taxon>Nematoda</taxon>
        <taxon>Chromadorea</taxon>
        <taxon>Rhabditida</taxon>
        <taxon>Rhabditina</taxon>
        <taxon>Rhabditomorpha</taxon>
        <taxon>Strongyloidea</taxon>
        <taxon>Trichostrongylidae</taxon>
        <taxon>Haemonchus</taxon>
    </lineage>
</organism>
<reference evidence="1 2" key="2">
    <citation type="submission" date="2018-11" db="EMBL/GenBank/DDBJ databases">
        <authorList>
            <consortium name="Pathogen Informatics"/>
        </authorList>
    </citation>
    <scope>NUCLEOTIDE SEQUENCE [LARGE SCALE GENOMIC DNA]</scope>
    <source>
        <strain evidence="1 2">MHpl1</strain>
    </source>
</reference>
<reference evidence="3" key="1">
    <citation type="submission" date="2017-02" db="UniProtKB">
        <authorList>
            <consortium name="WormBaseParasite"/>
        </authorList>
    </citation>
    <scope>IDENTIFICATION</scope>
</reference>
<sequence length="95" mass="10781">MWAYLVVKQGNFTHRWLKLFSNAATLRSCTQCVCAFNQCRSIDRSDLGCDVSSLSNEFLEGSESSSPHFVHFKDEVAILKCYRNPFPLSEGSVLR</sequence>
<gene>
    <name evidence="1" type="ORF">HPLM_LOCUS16238</name>
</gene>